<keyword evidence="2" id="KW-0808">Transferase</keyword>
<name>A0ABS7PI25_9SPHN</name>
<protein>
    <submittedName>
        <fullName evidence="4">Arginine N-succinyltransferase</fullName>
    </submittedName>
</protein>
<evidence type="ECO:0000256" key="2">
    <source>
        <dbReference type="ARBA" id="ARBA00022679"/>
    </source>
</evidence>
<keyword evidence="5" id="KW-1185">Reference proteome</keyword>
<dbReference type="Proteomes" id="UP000706039">
    <property type="component" value="Unassembled WGS sequence"/>
</dbReference>
<evidence type="ECO:0000313" key="5">
    <source>
        <dbReference type="Proteomes" id="UP000706039"/>
    </source>
</evidence>
<dbReference type="PANTHER" id="PTHR30420:SF1">
    <property type="entry name" value="ARGININE N-SUCCINYLTRANSFERASE"/>
    <property type="match status" value="1"/>
</dbReference>
<comment type="caution">
    <text evidence="4">The sequence shown here is derived from an EMBL/GenBank/DDBJ whole genome shotgun (WGS) entry which is preliminary data.</text>
</comment>
<organism evidence="4 5">
    <name type="scientific">Sphingomonas colocasiae</name>
    <dbReference type="NCBI Taxonomy" id="1848973"/>
    <lineage>
        <taxon>Bacteria</taxon>
        <taxon>Pseudomonadati</taxon>
        <taxon>Pseudomonadota</taxon>
        <taxon>Alphaproteobacteria</taxon>
        <taxon>Sphingomonadales</taxon>
        <taxon>Sphingomonadaceae</taxon>
        <taxon>Sphingomonas</taxon>
    </lineage>
</organism>
<keyword evidence="1" id="KW-0056">Arginine metabolism</keyword>
<dbReference type="InterPro" id="IPR007041">
    <property type="entry name" value="Arg_succinylTrfase_AstA/AruG"/>
</dbReference>
<dbReference type="Pfam" id="PF04958">
    <property type="entry name" value="AstA"/>
    <property type="match status" value="1"/>
</dbReference>
<dbReference type="InterPro" id="IPR016181">
    <property type="entry name" value="Acyl_CoA_acyltransferase"/>
</dbReference>
<reference evidence="4 5" key="1">
    <citation type="submission" date="2021-08" db="EMBL/GenBank/DDBJ databases">
        <authorList>
            <person name="Tuo L."/>
        </authorList>
    </citation>
    <scope>NUCLEOTIDE SEQUENCE [LARGE SCALE GENOMIC DNA]</scope>
    <source>
        <strain evidence="4 5">JCM 31229</strain>
    </source>
</reference>
<dbReference type="NCBIfam" id="TIGR03243">
    <property type="entry name" value="arg_catab_AOST"/>
    <property type="match status" value="1"/>
</dbReference>
<dbReference type="Gene3D" id="3.40.630.30">
    <property type="match status" value="1"/>
</dbReference>
<gene>
    <name evidence="4" type="ORF">K7G82_01495</name>
</gene>
<evidence type="ECO:0000313" key="4">
    <source>
        <dbReference type="EMBL" id="MBY8820944.1"/>
    </source>
</evidence>
<accession>A0ABS7PI25</accession>
<dbReference type="SUPFAM" id="SSF55729">
    <property type="entry name" value="Acyl-CoA N-acyltransferases (Nat)"/>
    <property type="match status" value="1"/>
</dbReference>
<keyword evidence="3" id="KW-0012">Acyltransferase</keyword>
<sequence>MLVVRPAGPADLEALMELAVLSGRGFTSLPEDEAVLSERLALSQQSFTGAIAPAEAWYTLMLTDGETGAVAGVAGVRAGVGIGRPHFSFRIVTLAQHSLATKTRFDHQALVLVNECAGWTEVGSLFVRADRRSGGAGSLLARSRYMLIGADPLRFSHTVMSELRGWFDEDGRSPFWEGVSYKFYRIPFEQADHMVTASDGQFILDLAPRHPIYVELIDHGAAEAIGRVHRDGEPALALLEREGFERSGLVDIFDGGPTMTCARDSLATVRGSRTLRLAIGHDVDGPQYLLSSVAIPKFRATQAAAAIDDGMVTVDPQTATALGLREGEAVRVNG</sequence>
<dbReference type="PANTHER" id="PTHR30420">
    <property type="entry name" value="N-SUCCINYLARGININE DIHYDROLASE"/>
    <property type="match status" value="1"/>
</dbReference>
<evidence type="ECO:0000256" key="1">
    <source>
        <dbReference type="ARBA" id="ARBA00022503"/>
    </source>
</evidence>
<proteinExistence type="predicted"/>
<dbReference type="EMBL" id="JAINVV010000001">
    <property type="protein sequence ID" value="MBY8820944.1"/>
    <property type="molecule type" value="Genomic_DNA"/>
</dbReference>
<evidence type="ECO:0000256" key="3">
    <source>
        <dbReference type="ARBA" id="ARBA00023315"/>
    </source>
</evidence>
<dbReference type="Gene3D" id="2.40.40.20">
    <property type="match status" value="1"/>
</dbReference>